<dbReference type="InterPro" id="IPR001412">
    <property type="entry name" value="aa-tRNA-synth_I_CS"/>
</dbReference>
<reference evidence="9 10" key="1">
    <citation type="submission" date="2018-09" db="EMBL/GenBank/DDBJ databases">
        <authorList>
            <person name="Grouzdev D.S."/>
            <person name="Krutkina M.S."/>
        </authorList>
    </citation>
    <scope>NUCLEOTIDE SEQUENCE [LARGE SCALE GENOMIC DNA]</scope>
    <source>
        <strain evidence="9 10">RmlP001</strain>
    </source>
</reference>
<keyword evidence="1 7" id="KW-0436">Ligase</keyword>
<organism evidence="9 10">
    <name type="scientific">Lichenibacterium ramalinae</name>
    <dbReference type="NCBI Taxonomy" id="2316527"/>
    <lineage>
        <taxon>Bacteria</taxon>
        <taxon>Pseudomonadati</taxon>
        <taxon>Pseudomonadota</taxon>
        <taxon>Alphaproteobacteria</taxon>
        <taxon>Hyphomicrobiales</taxon>
        <taxon>Lichenihabitantaceae</taxon>
        <taxon>Lichenibacterium</taxon>
    </lineage>
</organism>
<accession>A0A4Q2R7T1</accession>
<dbReference type="InterPro" id="IPR020058">
    <property type="entry name" value="Glu/Gln-tRNA-synth_Ib_cat-dom"/>
</dbReference>
<dbReference type="InterPro" id="IPR014729">
    <property type="entry name" value="Rossmann-like_a/b/a_fold"/>
</dbReference>
<dbReference type="PANTHER" id="PTHR43311:SF1">
    <property type="entry name" value="GLUTAMYL-Q TRNA(ASP) SYNTHETASE"/>
    <property type="match status" value="1"/>
</dbReference>
<dbReference type="RefSeq" id="WP_129222133.1">
    <property type="nucleotide sequence ID" value="NZ_QYBC01000038.1"/>
</dbReference>
<dbReference type="PANTHER" id="PTHR43311">
    <property type="entry name" value="GLUTAMATE--TRNA LIGASE"/>
    <property type="match status" value="1"/>
</dbReference>
<sequence>MGRTDHDRGSGDGRVFRFAPSPNGLLHLGHALSALLNRDIARAEGGRLLLRLEDIDRERCREAFATAIVDDLRWLDVAWTGTPRRQSEHFAAYRSALDALAARRLVFPCFCTRGAVLAASAAKAAATGVPRPTDPDGAPLYVGTCRQLSSAERARRIAEGRPAALRLDMAAALEAVGAEGRRSLRWRECGDGAGERDVPAEPAAWGDAMLARRDVPTSYHVSVVVDDALQGVTDVVRGRDLFHATGLHRLLQTLLGFPAPRYHHHRLVLDAGGHKLSKSRGAPSLRDLRREGLSPADIRRLVGLGG</sequence>
<comment type="similarity">
    <text evidence="7">Belongs to the class-I aminoacyl-tRNA synthetase family.</text>
</comment>
<keyword evidence="2" id="KW-0479">Metal-binding</keyword>
<dbReference type="GO" id="GO:0005524">
    <property type="term" value="F:ATP binding"/>
    <property type="evidence" value="ECO:0007669"/>
    <property type="project" value="UniProtKB-KW"/>
</dbReference>
<proteinExistence type="inferred from homology"/>
<comment type="caution">
    <text evidence="9">The sequence shown here is derived from an EMBL/GenBank/DDBJ whole genome shotgun (WGS) entry which is preliminary data.</text>
</comment>
<name>A0A4Q2R7T1_9HYPH</name>
<evidence type="ECO:0000313" key="9">
    <source>
        <dbReference type="EMBL" id="RYB01480.1"/>
    </source>
</evidence>
<keyword evidence="3 7" id="KW-0547">Nucleotide-binding</keyword>
<evidence type="ECO:0000256" key="1">
    <source>
        <dbReference type="ARBA" id="ARBA00022598"/>
    </source>
</evidence>
<dbReference type="EMBL" id="QYBC01000038">
    <property type="protein sequence ID" value="RYB01480.1"/>
    <property type="molecule type" value="Genomic_DNA"/>
</dbReference>
<dbReference type="GO" id="GO:0005829">
    <property type="term" value="C:cytosol"/>
    <property type="evidence" value="ECO:0007669"/>
    <property type="project" value="TreeGrafter"/>
</dbReference>
<evidence type="ECO:0000256" key="3">
    <source>
        <dbReference type="ARBA" id="ARBA00022741"/>
    </source>
</evidence>
<dbReference type="SUPFAM" id="SSF52374">
    <property type="entry name" value="Nucleotidylyl transferase"/>
    <property type="match status" value="1"/>
</dbReference>
<dbReference type="InterPro" id="IPR049940">
    <property type="entry name" value="GluQ/Sye"/>
</dbReference>
<evidence type="ECO:0000256" key="4">
    <source>
        <dbReference type="ARBA" id="ARBA00022833"/>
    </source>
</evidence>
<dbReference type="AlphaFoldDB" id="A0A4Q2R7T1"/>
<feature type="domain" description="Glutamyl/glutaminyl-tRNA synthetase class Ib catalytic" evidence="8">
    <location>
        <begin position="17"/>
        <end position="298"/>
    </location>
</feature>
<keyword evidence="10" id="KW-1185">Reference proteome</keyword>
<reference evidence="9 10" key="2">
    <citation type="submission" date="2019-02" db="EMBL/GenBank/DDBJ databases">
        <title>'Lichenibacterium ramalinii' gen. nov. sp. nov., 'Lichenibacterium minor' gen. nov. sp. nov.</title>
        <authorList>
            <person name="Pankratov T."/>
        </authorList>
    </citation>
    <scope>NUCLEOTIDE SEQUENCE [LARGE SCALE GENOMIC DNA]</scope>
    <source>
        <strain evidence="9 10">RmlP001</strain>
    </source>
</reference>
<dbReference type="InterPro" id="IPR000924">
    <property type="entry name" value="Glu/Gln-tRNA-synth"/>
</dbReference>
<protein>
    <submittedName>
        <fullName evidence="9">tRNA glutamyl-Q(34) synthetase GluQRS</fullName>
    </submittedName>
</protein>
<evidence type="ECO:0000259" key="8">
    <source>
        <dbReference type="Pfam" id="PF00749"/>
    </source>
</evidence>
<gene>
    <name evidence="9" type="ORF">D3272_25870</name>
</gene>
<keyword evidence="7" id="KW-0648">Protein biosynthesis</keyword>
<evidence type="ECO:0000256" key="6">
    <source>
        <dbReference type="ARBA" id="ARBA00023146"/>
    </source>
</evidence>
<evidence type="ECO:0000256" key="5">
    <source>
        <dbReference type="ARBA" id="ARBA00022840"/>
    </source>
</evidence>
<dbReference type="Pfam" id="PF00749">
    <property type="entry name" value="tRNA-synt_1c"/>
    <property type="match status" value="1"/>
</dbReference>
<keyword evidence="4" id="KW-0862">Zinc</keyword>
<dbReference type="Proteomes" id="UP000289411">
    <property type="component" value="Unassembled WGS sequence"/>
</dbReference>
<dbReference type="PRINTS" id="PR00987">
    <property type="entry name" value="TRNASYNTHGLU"/>
</dbReference>
<dbReference type="GO" id="GO:0006424">
    <property type="term" value="P:glutamyl-tRNA aminoacylation"/>
    <property type="evidence" value="ECO:0007669"/>
    <property type="project" value="TreeGrafter"/>
</dbReference>
<evidence type="ECO:0000256" key="7">
    <source>
        <dbReference type="RuleBase" id="RU363037"/>
    </source>
</evidence>
<dbReference type="PROSITE" id="PS00178">
    <property type="entry name" value="AA_TRNA_LIGASE_I"/>
    <property type="match status" value="1"/>
</dbReference>
<dbReference type="GO" id="GO:0004818">
    <property type="term" value="F:glutamate-tRNA ligase activity"/>
    <property type="evidence" value="ECO:0007669"/>
    <property type="project" value="TreeGrafter"/>
</dbReference>
<evidence type="ECO:0000313" key="10">
    <source>
        <dbReference type="Proteomes" id="UP000289411"/>
    </source>
</evidence>
<evidence type="ECO:0000256" key="2">
    <source>
        <dbReference type="ARBA" id="ARBA00022723"/>
    </source>
</evidence>
<keyword evidence="6 7" id="KW-0030">Aminoacyl-tRNA synthetase</keyword>
<dbReference type="OrthoDB" id="9807503at2"/>
<keyword evidence="5 7" id="KW-0067">ATP-binding</keyword>
<dbReference type="Gene3D" id="3.40.50.620">
    <property type="entry name" value="HUPs"/>
    <property type="match status" value="1"/>
</dbReference>
<dbReference type="NCBIfam" id="NF004315">
    <property type="entry name" value="PRK05710.1-4"/>
    <property type="match status" value="1"/>
</dbReference>